<evidence type="ECO:0000256" key="4">
    <source>
        <dbReference type="ARBA" id="ARBA00022692"/>
    </source>
</evidence>
<evidence type="ECO:0000256" key="6">
    <source>
        <dbReference type="ARBA" id="ARBA00023136"/>
    </source>
</evidence>
<dbReference type="Gene3D" id="2.40.170.20">
    <property type="entry name" value="TonB-dependent receptor, beta-barrel domain"/>
    <property type="match status" value="1"/>
</dbReference>
<evidence type="ECO:0000313" key="11">
    <source>
        <dbReference type="Proteomes" id="UP000192277"/>
    </source>
</evidence>
<dbReference type="PROSITE" id="PS52016">
    <property type="entry name" value="TONB_DEPENDENT_REC_3"/>
    <property type="match status" value="1"/>
</dbReference>
<keyword evidence="5" id="KW-0798">TonB box</keyword>
<keyword evidence="7 8" id="KW-0998">Cell outer membrane</keyword>
<dbReference type="InterPro" id="IPR023996">
    <property type="entry name" value="TonB-dep_OMP_SusC/RagA"/>
</dbReference>
<evidence type="ECO:0000256" key="1">
    <source>
        <dbReference type="ARBA" id="ARBA00004571"/>
    </source>
</evidence>
<dbReference type="InterPro" id="IPR039426">
    <property type="entry name" value="TonB-dep_rcpt-like"/>
</dbReference>
<comment type="caution">
    <text evidence="10">The sequence shown here is derived from an EMBL/GenBank/DDBJ whole genome shotgun (WGS) entry which is preliminary data.</text>
</comment>
<comment type="subcellular location">
    <subcellularLocation>
        <location evidence="1 8">Cell outer membrane</location>
        <topology evidence="1 8">Multi-pass membrane protein</topology>
    </subcellularLocation>
</comment>
<dbReference type="EMBL" id="LWBO01000010">
    <property type="protein sequence ID" value="OQP49628.1"/>
    <property type="molecule type" value="Genomic_DNA"/>
</dbReference>
<sequence>MPQANQDNYKRYNIKSVISSDVNSWLNLQLDAGYYNSTAKSPFYTNAFGDATNTPSALPLDSIPQKYPGQTIKTARNEILAQAPIVTTIGDIRMTGRTILKPFKGMTVTGEYTIDDVNRQQTNYDKKPSTLYLNPYGYTPEPIGNDKYSKADSMSTYKAINVFANYVHSFGDHNFTLMGGFNQEQYHAENQTATASGLLSPDLPFLSGTTGLIPPTASDNYTDWSTRGFFGRINYDFQNKYLLQLNYRYDGSSKFPQGHRWVGLPSGSIGWRVMEENFMKTIRPYVNEFKLRASYGSVGNQNIGDYQFYGGMGIAIPNWLYNANRIGSLSTPPLVSTNFTWETVETKDFGFDVAFLNNKLTGSFDWYQRNTKDILTTNATPVPAVLGTGVPLQNSGALRTKGVELQLNWRDHFGKVTYYVGANLYDYKSVVTSSVNPQGVLVSNGNYYLYNGKNMGEIWGYTTDRFYDEKDFVAGSLNSSLRAGTLIAGTPKQNGQAPNPGDIMYKDLDTNGLINSGAGTLANHGDLKVIGNSTPRYQFGITGGVSYANFDLSFVIAGVAKRDMWVNNTLTFPNQWVSYGALYANQTNYWTPDNPNAHYGRIYSIVSDGGLQAFNQVAQTRFLLNGAYTRIKNVTLRYSIPSSIIKKAHLSKLQLFTSVENLLTFKHIPQGMDPDITVQGGTVGGGLGYPFMRKMSAGLNMTF</sequence>
<keyword evidence="4 8" id="KW-0812">Transmembrane</keyword>
<gene>
    <name evidence="10" type="ORF">A4D02_28985</name>
</gene>
<dbReference type="SUPFAM" id="SSF56935">
    <property type="entry name" value="Porins"/>
    <property type="match status" value="1"/>
</dbReference>
<dbReference type="InterPro" id="IPR036942">
    <property type="entry name" value="Beta-barrel_TonB_sf"/>
</dbReference>
<feature type="domain" description="TonB-dependent receptor-like beta-barrel" evidence="9">
    <location>
        <begin position="118"/>
        <end position="662"/>
    </location>
</feature>
<protein>
    <recommendedName>
        <fullName evidence="9">TonB-dependent receptor-like beta-barrel domain-containing protein</fullName>
    </recommendedName>
</protein>
<dbReference type="InterPro" id="IPR000531">
    <property type="entry name" value="Beta-barrel_TonB"/>
</dbReference>
<evidence type="ECO:0000256" key="5">
    <source>
        <dbReference type="ARBA" id="ARBA00023077"/>
    </source>
</evidence>
<proteinExistence type="inferred from homology"/>
<dbReference type="RefSeq" id="WP_049815564.1">
    <property type="nucleotide sequence ID" value="NZ_LWBO01000010.1"/>
</dbReference>
<organism evidence="10 11">
    <name type="scientific">Niastella koreensis</name>
    <dbReference type="NCBI Taxonomy" id="354356"/>
    <lineage>
        <taxon>Bacteria</taxon>
        <taxon>Pseudomonadati</taxon>
        <taxon>Bacteroidota</taxon>
        <taxon>Chitinophagia</taxon>
        <taxon>Chitinophagales</taxon>
        <taxon>Chitinophagaceae</taxon>
        <taxon>Niastella</taxon>
    </lineage>
</organism>
<accession>A0ABX3NY96</accession>
<name>A0ABX3NY96_9BACT</name>
<evidence type="ECO:0000256" key="2">
    <source>
        <dbReference type="ARBA" id="ARBA00022448"/>
    </source>
</evidence>
<evidence type="ECO:0000313" key="10">
    <source>
        <dbReference type="EMBL" id="OQP49628.1"/>
    </source>
</evidence>
<dbReference type="Proteomes" id="UP000192277">
    <property type="component" value="Unassembled WGS sequence"/>
</dbReference>
<dbReference type="NCBIfam" id="TIGR04056">
    <property type="entry name" value="OMP_RagA_SusC"/>
    <property type="match status" value="1"/>
</dbReference>
<keyword evidence="11" id="KW-1185">Reference proteome</keyword>
<evidence type="ECO:0000256" key="8">
    <source>
        <dbReference type="PROSITE-ProRule" id="PRU01360"/>
    </source>
</evidence>
<comment type="similarity">
    <text evidence="8">Belongs to the TonB-dependent receptor family.</text>
</comment>
<reference evidence="10 11" key="1">
    <citation type="submission" date="2016-04" db="EMBL/GenBank/DDBJ databases">
        <authorList>
            <person name="Chen L."/>
            <person name="Zhuang W."/>
            <person name="Wang G."/>
        </authorList>
    </citation>
    <scope>NUCLEOTIDE SEQUENCE [LARGE SCALE GENOMIC DNA]</scope>
    <source>
        <strain evidence="11">GR20</strain>
    </source>
</reference>
<evidence type="ECO:0000259" key="9">
    <source>
        <dbReference type="Pfam" id="PF00593"/>
    </source>
</evidence>
<keyword evidence="2 8" id="KW-0813">Transport</keyword>
<keyword evidence="3 8" id="KW-1134">Transmembrane beta strand</keyword>
<evidence type="ECO:0000256" key="3">
    <source>
        <dbReference type="ARBA" id="ARBA00022452"/>
    </source>
</evidence>
<evidence type="ECO:0000256" key="7">
    <source>
        <dbReference type="ARBA" id="ARBA00023237"/>
    </source>
</evidence>
<dbReference type="Pfam" id="PF00593">
    <property type="entry name" value="TonB_dep_Rec_b-barrel"/>
    <property type="match status" value="1"/>
</dbReference>
<keyword evidence="6 8" id="KW-0472">Membrane</keyword>